<dbReference type="PANTHER" id="PTHR13058">
    <property type="entry name" value="THREE PRIME REPAIR EXONUCLEASE 1, 2"/>
    <property type="match status" value="1"/>
</dbReference>
<dbReference type="Gene3D" id="3.30.420.10">
    <property type="entry name" value="Ribonuclease H-like superfamily/Ribonuclease H"/>
    <property type="match status" value="2"/>
</dbReference>
<reference evidence="10 11" key="1">
    <citation type="submission" date="2018-04" db="EMBL/GenBank/DDBJ databases">
        <title>The genome of golden apple snail Pomacea canaliculata provides insight into stress tolerance and invasive adaptation.</title>
        <authorList>
            <person name="Liu C."/>
            <person name="Liu B."/>
            <person name="Ren Y."/>
            <person name="Zhang Y."/>
            <person name="Wang H."/>
            <person name="Li S."/>
            <person name="Jiang F."/>
            <person name="Yin L."/>
            <person name="Zhang G."/>
            <person name="Qian W."/>
            <person name="Fan W."/>
        </authorList>
    </citation>
    <scope>NUCLEOTIDE SEQUENCE [LARGE SCALE GENOMIC DNA]</scope>
    <source>
        <strain evidence="10">SZHN2017</strain>
        <tissue evidence="10">Muscle</tissue>
    </source>
</reference>
<dbReference type="Pfam" id="PF25244">
    <property type="entry name" value="PML_C"/>
    <property type="match status" value="1"/>
</dbReference>
<dbReference type="InterPro" id="IPR012337">
    <property type="entry name" value="RNaseH-like_sf"/>
</dbReference>
<dbReference type="GO" id="GO:0006308">
    <property type="term" value="P:DNA catabolic process"/>
    <property type="evidence" value="ECO:0007669"/>
    <property type="project" value="TreeGrafter"/>
</dbReference>
<keyword evidence="6" id="KW-0460">Magnesium</keyword>
<keyword evidence="11" id="KW-1185">Reference proteome</keyword>
<evidence type="ECO:0000313" key="10">
    <source>
        <dbReference type="EMBL" id="PVD22326.1"/>
    </source>
</evidence>
<dbReference type="Proteomes" id="UP000245119">
    <property type="component" value="Linkage Group LG11"/>
</dbReference>
<proteinExistence type="inferred from homology"/>
<evidence type="ECO:0000256" key="6">
    <source>
        <dbReference type="ARBA" id="ARBA00022842"/>
    </source>
</evidence>
<dbReference type="GO" id="GO:0003676">
    <property type="term" value="F:nucleic acid binding"/>
    <property type="evidence" value="ECO:0007669"/>
    <property type="project" value="InterPro"/>
</dbReference>
<dbReference type="InterPro" id="IPR036397">
    <property type="entry name" value="RNaseH_sf"/>
</dbReference>
<feature type="domain" description="Exonuclease" evidence="9">
    <location>
        <begin position="255"/>
        <end position="432"/>
    </location>
</feature>
<evidence type="ECO:0000256" key="3">
    <source>
        <dbReference type="ARBA" id="ARBA00022723"/>
    </source>
</evidence>
<feature type="domain" description="Exonuclease" evidence="9">
    <location>
        <begin position="8"/>
        <end position="185"/>
    </location>
</feature>
<protein>
    <recommendedName>
        <fullName evidence="9">Exonuclease domain-containing protein</fullName>
    </recommendedName>
</protein>
<keyword evidence="2" id="KW-0540">Nuclease</keyword>
<organism evidence="10 11">
    <name type="scientific">Pomacea canaliculata</name>
    <name type="common">Golden apple snail</name>
    <dbReference type="NCBI Taxonomy" id="400727"/>
    <lineage>
        <taxon>Eukaryota</taxon>
        <taxon>Metazoa</taxon>
        <taxon>Spiralia</taxon>
        <taxon>Lophotrochozoa</taxon>
        <taxon>Mollusca</taxon>
        <taxon>Gastropoda</taxon>
        <taxon>Caenogastropoda</taxon>
        <taxon>Architaenioglossa</taxon>
        <taxon>Ampullarioidea</taxon>
        <taxon>Ampullariidae</taxon>
        <taxon>Pomacea</taxon>
    </lineage>
</organism>
<keyword evidence="5" id="KW-0269">Exonuclease</keyword>
<evidence type="ECO:0000256" key="8">
    <source>
        <dbReference type="SAM" id="MobiDB-lite"/>
    </source>
</evidence>
<dbReference type="OrthoDB" id="6111854at2759"/>
<accession>A0A2T7NME7</accession>
<evidence type="ECO:0000256" key="1">
    <source>
        <dbReference type="ARBA" id="ARBA00001946"/>
    </source>
</evidence>
<feature type="region of interest" description="Disordered" evidence="8">
    <location>
        <begin position="222"/>
        <end position="249"/>
    </location>
</feature>
<name>A0A2T7NME7_POMCA</name>
<dbReference type="InterPro" id="IPR040393">
    <property type="entry name" value="TREX1/2"/>
</dbReference>
<gene>
    <name evidence="10" type="ORF">C0Q70_18136</name>
</gene>
<dbReference type="InterPro" id="IPR057617">
    <property type="entry name" value="PML_C"/>
</dbReference>
<evidence type="ECO:0000313" key="11">
    <source>
        <dbReference type="Proteomes" id="UP000245119"/>
    </source>
</evidence>
<dbReference type="CDD" id="cd06127">
    <property type="entry name" value="DEDDh"/>
    <property type="match status" value="2"/>
</dbReference>
<evidence type="ECO:0000256" key="4">
    <source>
        <dbReference type="ARBA" id="ARBA00022801"/>
    </source>
</evidence>
<dbReference type="SUPFAM" id="SSF53098">
    <property type="entry name" value="Ribonuclease H-like"/>
    <property type="match status" value="2"/>
</dbReference>
<evidence type="ECO:0000256" key="5">
    <source>
        <dbReference type="ARBA" id="ARBA00022839"/>
    </source>
</evidence>
<dbReference type="SMART" id="SM00479">
    <property type="entry name" value="EXOIII"/>
    <property type="match status" value="2"/>
</dbReference>
<evidence type="ECO:0000259" key="9">
    <source>
        <dbReference type="SMART" id="SM00479"/>
    </source>
</evidence>
<dbReference type="GO" id="GO:0008296">
    <property type="term" value="F:3'-5'-DNA exonuclease activity"/>
    <property type="evidence" value="ECO:0007669"/>
    <property type="project" value="TreeGrafter"/>
</dbReference>
<dbReference type="Pfam" id="PF00929">
    <property type="entry name" value="RNase_T"/>
    <property type="match status" value="2"/>
</dbReference>
<keyword evidence="3" id="KW-0479">Metal-binding</keyword>
<keyword evidence="4" id="KW-0378">Hydrolase</keyword>
<feature type="compositionally biased region" description="Acidic residues" evidence="8">
    <location>
        <begin position="223"/>
        <end position="239"/>
    </location>
</feature>
<dbReference type="EMBL" id="PZQS01000011">
    <property type="protein sequence ID" value="PVD22326.1"/>
    <property type="molecule type" value="Genomic_DNA"/>
</dbReference>
<comment type="cofactor">
    <cofactor evidence="1">
        <name>Mg(2+)</name>
        <dbReference type="ChEBI" id="CHEBI:18420"/>
    </cofactor>
</comment>
<comment type="similarity">
    <text evidence="7">Belongs to the exonuclease superfamily. TREX family.</text>
</comment>
<comment type="caution">
    <text evidence="10">The sequence shown here is derived from an EMBL/GenBank/DDBJ whole genome shotgun (WGS) entry which is preliminary data.</text>
</comment>
<dbReference type="PANTHER" id="PTHR13058:SF22">
    <property type="entry name" value="EXODEOXYRIBONUCLEASE III"/>
    <property type="match status" value="1"/>
</dbReference>
<evidence type="ECO:0000256" key="7">
    <source>
        <dbReference type="ARBA" id="ARBA00025769"/>
    </source>
</evidence>
<sequence length="561" mass="63214">MTNVPVNTAVVIDLETTGFGCFSHILQIAALGQNKSFCRYVLPKKQIHPEAQEVHGLSFNEDEGRLYLNGQPVDAVNIRQALSEFLEFLGDEAVTLFAHNCKLFDAPVLFNAMEACAMLAEFERKVTGFVDTLPLFRAIYPGLSSYSQKSLYEHFFHESYAAHEAMSDVTALKRLLDLGFQPTADGTARVTSTPKFLQTISSYIVTYPNEDSYENHEEYENAFGDDFEDGDDDGSDEEIPPPSPSPQLRNVPVNAAVVIDLETTGLAMTSHILQIAALGQRKSFCRYVLPKKQIHPEAESVHGLSFDEHEGRLYLNDQPVDAVNIRQALSEFLEFVGDDPVVLFAHNCKWFDALVLFNAMEACGLLAEFESKVTGFVDTVPLFKAVCPGLDSYKQSALYDHFFRESYAAHEAMSDVRALKRLLDLRCVTRDAICLHSFGLDYVHQVVRRRRETYRNLQSWKPMIKARSVSLNMAKRAAKSGLRVHHLRLAYRRHGLTGVYLVLQQRTADGTARVTCTPKFLEQISSYIVTYPNEDRFENHDEYQNTFGDDFEDGGDGSYEG</sequence>
<dbReference type="AlphaFoldDB" id="A0A2T7NME7"/>
<evidence type="ECO:0000256" key="2">
    <source>
        <dbReference type="ARBA" id="ARBA00022722"/>
    </source>
</evidence>
<dbReference type="GO" id="GO:0005737">
    <property type="term" value="C:cytoplasm"/>
    <property type="evidence" value="ECO:0007669"/>
    <property type="project" value="TreeGrafter"/>
</dbReference>
<dbReference type="GO" id="GO:0046872">
    <property type="term" value="F:metal ion binding"/>
    <property type="evidence" value="ECO:0007669"/>
    <property type="project" value="UniProtKB-KW"/>
</dbReference>
<dbReference type="InterPro" id="IPR013520">
    <property type="entry name" value="Ribonucl_H"/>
</dbReference>